<keyword evidence="3" id="KW-1185">Reference proteome</keyword>
<feature type="region of interest" description="Disordered" evidence="1">
    <location>
        <begin position="1"/>
        <end position="20"/>
    </location>
</feature>
<dbReference type="EMBL" id="JAGMUU010000077">
    <property type="protein sequence ID" value="KAH7109156.1"/>
    <property type="molecule type" value="Genomic_DNA"/>
</dbReference>
<evidence type="ECO:0000313" key="3">
    <source>
        <dbReference type="Proteomes" id="UP000717696"/>
    </source>
</evidence>
<sequence>MDSDSRGNMSPGSDFGVHCPSCNQIKPASDFISRRKSANQTITCLECRDQRDSERARSKGAVLTLRNLAVRPSSVERSAPKRTDGDAGLSPPNERYGTQP</sequence>
<feature type="compositionally biased region" description="Polar residues" evidence="1">
    <location>
        <begin position="1"/>
        <end position="11"/>
    </location>
</feature>
<dbReference type="Proteomes" id="UP000717696">
    <property type="component" value="Unassembled WGS sequence"/>
</dbReference>
<dbReference type="AlphaFoldDB" id="A0A9P9I641"/>
<feature type="region of interest" description="Disordered" evidence="1">
    <location>
        <begin position="70"/>
        <end position="100"/>
    </location>
</feature>
<evidence type="ECO:0000256" key="1">
    <source>
        <dbReference type="SAM" id="MobiDB-lite"/>
    </source>
</evidence>
<comment type="caution">
    <text evidence="2">The sequence shown here is derived from an EMBL/GenBank/DDBJ whole genome shotgun (WGS) entry which is preliminary data.</text>
</comment>
<evidence type="ECO:0008006" key="4">
    <source>
        <dbReference type="Google" id="ProtNLM"/>
    </source>
</evidence>
<dbReference type="OrthoDB" id="10329729at2759"/>
<protein>
    <recommendedName>
        <fullName evidence="4">Stc1 domain-containing protein</fullName>
    </recommendedName>
</protein>
<reference evidence="2" key="1">
    <citation type="journal article" date="2021" name="Nat. Commun.">
        <title>Genetic determinants of endophytism in the Arabidopsis root mycobiome.</title>
        <authorList>
            <person name="Mesny F."/>
            <person name="Miyauchi S."/>
            <person name="Thiergart T."/>
            <person name="Pickel B."/>
            <person name="Atanasova L."/>
            <person name="Karlsson M."/>
            <person name="Huettel B."/>
            <person name="Barry K.W."/>
            <person name="Haridas S."/>
            <person name="Chen C."/>
            <person name="Bauer D."/>
            <person name="Andreopoulos W."/>
            <person name="Pangilinan J."/>
            <person name="LaButti K."/>
            <person name="Riley R."/>
            <person name="Lipzen A."/>
            <person name="Clum A."/>
            <person name="Drula E."/>
            <person name="Henrissat B."/>
            <person name="Kohler A."/>
            <person name="Grigoriev I.V."/>
            <person name="Martin F.M."/>
            <person name="Hacquard S."/>
        </authorList>
    </citation>
    <scope>NUCLEOTIDE SEQUENCE</scope>
    <source>
        <strain evidence="2">MPI-CAGE-AT-0021</strain>
    </source>
</reference>
<accession>A0A9P9I641</accession>
<proteinExistence type="predicted"/>
<feature type="non-terminal residue" evidence="2">
    <location>
        <position position="100"/>
    </location>
</feature>
<organism evidence="2 3">
    <name type="scientific">Dactylonectria estremocensis</name>
    <dbReference type="NCBI Taxonomy" id="1079267"/>
    <lineage>
        <taxon>Eukaryota</taxon>
        <taxon>Fungi</taxon>
        <taxon>Dikarya</taxon>
        <taxon>Ascomycota</taxon>
        <taxon>Pezizomycotina</taxon>
        <taxon>Sordariomycetes</taxon>
        <taxon>Hypocreomycetidae</taxon>
        <taxon>Hypocreales</taxon>
        <taxon>Nectriaceae</taxon>
        <taxon>Dactylonectria</taxon>
    </lineage>
</organism>
<evidence type="ECO:0000313" key="2">
    <source>
        <dbReference type="EMBL" id="KAH7109156.1"/>
    </source>
</evidence>
<name>A0A9P9I641_9HYPO</name>
<gene>
    <name evidence="2" type="ORF">B0J13DRAFT_682464</name>
</gene>